<evidence type="ECO:0000313" key="6">
    <source>
        <dbReference type="EMBL" id="KAK7549524.1"/>
    </source>
</evidence>
<proteinExistence type="predicted"/>
<name>A0ABR1MHP3_9PEZI</name>
<sequence length="502" mass="53918">MQVEEARQLAINQPNSLQQPDVKRHAACDECRNRKLKCSGDKPRCGRCVRENITCIYSPQKQMGRPRKRRRDEPSSIQLPSTAHHHYGSSASSSNNHLMVNDAAAAAVTASPNAMGHMATLGNGYHGSYTSTPSAVSQQDLEVLAAGGGFDSGVQASNSAGAMMYSGFEGFSFNTDAAVAAEAAGGGEGMTGFGNVFELEPSFSLDPILGVFGDDDAGGGTAEGGRRGTPFEQSLSHSHSGQFSHEGTSAGGSGTWRATTDLSIDGSSYHTPPLPALHHEQLLIAPPLQPQCACLSSMYLTLTSLHSLSSHEFPFVLPTLRSAINTIAAVIPCPQCPKRPVTATQNLHMLISLLLSVVESLRAALAAIDAEAARVEAIGATKALAMADAEMPMHMHTGTPDCPARFNMELSGPDWRTFVRKALRDQIVGSPQYPGERTLYGAVVSLENRQRRWHEDPELHRMRQKMFGEHAAHIDQMQPESRLCVKSVEQLRLAIDNLALSV</sequence>
<dbReference type="PROSITE" id="PS00463">
    <property type="entry name" value="ZN2_CY6_FUNGAL_1"/>
    <property type="match status" value="1"/>
</dbReference>
<feature type="compositionally biased region" description="Polar residues" evidence="4">
    <location>
        <begin position="10"/>
        <end position="19"/>
    </location>
</feature>
<reference evidence="6 7" key="1">
    <citation type="submission" date="2024-04" db="EMBL/GenBank/DDBJ databases">
        <title>Phyllosticta paracitricarpa is synonymous to the EU quarantine fungus P. citricarpa based on phylogenomic analyses.</title>
        <authorList>
            <consortium name="Lawrence Berkeley National Laboratory"/>
            <person name="Van Ingen-Buijs V.A."/>
            <person name="Van Westerhoven A.C."/>
            <person name="Haridas S."/>
            <person name="Skiadas P."/>
            <person name="Martin F."/>
            <person name="Groenewald J.Z."/>
            <person name="Crous P.W."/>
            <person name="Seidl M.F."/>
        </authorList>
    </citation>
    <scope>NUCLEOTIDE SEQUENCE [LARGE SCALE GENOMIC DNA]</scope>
    <source>
        <strain evidence="6 7">CBS 122670</strain>
    </source>
</reference>
<dbReference type="PANTHER" id="PTHR47424:SF14">
    <property type="entry name" value="ZINC FINGER PROTEIN GRT1"/>
    <property type="match status" value="1"/>
</dbReference>
<dbReference type="InterPro" id="IPR001138">
    <property type="entry name" value="Zn2Cys6_DnaBD"/>
</dbReference>
<keyword evidence="2" id="KW-0804">Transcription</keyword>
<dbReference type="Gene3D" id="4.10.240.10">
    <property type="entry name" value="Zn(2)-C6 fungal-type DNA-binding domain"/>
    <property type="match status" value="1"/>
</dbReference>
<dbReference type="EMBL" id="JBBPDW010000009">
    <property type="protein sequence ID" value="KAK7549524.1"/>
    <property type="molecule type" value="Genomic_DNA"/>
</dbReference>
<evidence type="ECO:0000256" key="2">
    <source>
        <dbReference type="ARBA" id="ARBA00023163"/>
    </source>
</evidence>
<feature type="region of interest" description="Disordered" evidence="4">
    <location>
        <begin position="59"/>
        <end position="95"/>
    </location>
</feature>
<evidence type="ECO:0000256" key="3">
    <source>
        <dbReference type="ARBA" id="ARBA00023242"/>
    </source>
</evidence>
<evidence type="ECO:0000259" key="5">
    <source>
        <dbReference type="PROSITE" id="PS50048"/>
    </source>
</evidence>
<evidence type="ECO:0000256" key="1">
    <source>
        <dbReference type="ARBA" id="ARBA00023015"/>
    </source>
</evidence>
<dbReference type="InterPro" id="IPR036864">
    <property type="entry name" value="Zn2-C6_fun-type_DNA-bd_sf"/>
</dbReference>
<feature type="domain" description="Zn(2)-C6 fungal-type" evidence="5">
    <location>
        <begin position="27"/>
        <end position="57"/>
    </location>
</feature>
<dbReference type="SUPFAM" id="SSF57701">
    <property type="entry name" value="Zn2/Cys6 DNA-binding domain"/>
    <property type="match status" value="1"/>
</dbReference>
<keyword evidence="1" id="KW-0805">Transcription regulation</keyword>
<dbReference type="CDD" id="cd00067">
    <property type="entry name" value="GAL4"/>
    <property type="match status" value="1"/>
</dbReference>
<organism evidence="6 7">
    <name type="scientific">Phyllosticta citricarpa</name>
    <dbReference type="NCBI Taxonomy" id="55181"/>
    <lineage>
        <taxon>Eukaryota</taxon>
        <taxon>Fungi</taxon>
        <taxon>Dikarya</taxon>
        <taxon>Ascomycota</taxon>
        <taxon>Pezizomycotina</taxon>
        <taxon>Dothideomycetes</taxon>
        <taxon>Dothideomycetes incertae sedis</taxon>
        <taxon>Botryosphaeriales</taxon>
        <taxon>Phyllostictaceae</taxon>
        <taxon>Phyllosticta</taxon>
    </lineage>
</organism>
<dbReference type="InterPro" id="IPR051127">
    <property type="entry name" value="Fungal_SecMet_Regulators"/>
</dbReference>
<dbReference type="Proteomes" id="UP001365128">
    <property type="component" value="Unassembled WGS sequence"/>
</dbReference>
<keyword evidence="7" id="KW-1185">Reference proteome</keyword>
<comment type="caution">
    <text evidence="6">The sequence shown here is derived from an EMBL/GenBank/DDBJ whole genome shotgun (WGS) entry which is preliminary data.</text>
</comment>
<feature type="region of interest" description="Disordered" evidence="4">
    <location>
        <begin position="1"/>
        <end position="21"/>
    </location>
</feature>
<gene>
    <name evidence="6" type="ORF">IWX46DRAFT_464448</name>
</gene>
<dbReference type="SMART" id="SM00066">
    <property type="entry name" value="GAL4"/>
    <property type="match status" value="1"/>
</dbReference>
<protein>
    <recommendedName>
        <fullName evidence="5">Zn(2)-C6 fungal-type domain-containing protein</fullName>
    </recommendedName>
</protein>
<dbReference type="PANTHER" id="PTHR47424">
    <property type="entry name" value="REGULATORY PROTEIN GAL4"/>
    <property type="match status" value="1"/>
</dbReference>
<dbReference type="Pfam" id="PF00172">
    <property type="entry name" value="Zn_clus"/>
    <property type="match status" value="1"/>
</dbReference>
<dbReference type="PROSITE" id="PS50048">
    <property type="entry name" value="ZN2_CY6_FUNGAL_2"/>
    <property type="match status" value="1"/>
</dbReference>
<keyword evidence="3" id="KW-0539">Nucleus</keyword>
<evidence type="ECO:0000256" key="4">
    <source>
        <dbReference type="SAM" id="MobiDB-lite"/>
    </source>
</evidence>
<accession>A0ABR1MHP3</accession>
<feature type="region of interest" description="Disordered" evidence="4">
    <location>
        <begin position="214"/>
        <end position="257"/>
    </location>
</feature>
<evidence type="ECO:0000313" key="7">
    <source>
        <dbReference type="Proteomes" id="UP001365128"/>
    </source>
</evidence>
<feature type="compositionally biased region" description="Polar residues" evidence="4">
    <location>
        <begin position="231"/>
        <end position="247"/>
    </location>
</feature>